<comment type="caution">
    <text evidence="2">The sequence shown here is derived from an EMBL/GenBank/DDBJ whole genome shotgun (WGS) entry which is preliminary data.</text>
</comment>
<dbReference type="Proteomes" id="UP000785679">
    <property type="component" value="Unassembled WGS sequence"/>
</dbReference>
<evidence type="ECO:0000313" key="2">
    <source>
        <dbReference type="EMBL" id="TNV80595.1"/>
    </source>
</evidence>
<gene>
    <name evidence="2" type="ORF">FGO68_gene12290</name>
</gene>
<accession>A0A8J8NUD8</accession>
<keyword evidence="3" id="KW-1185">Reference proteome</keyword>
<dbReference type="Pfam" id="PF07534">
    <property type="entry name" value="TLD"/>
    <property type="match status" value="1"/>
</dbReference>
<name>A0A8J8NUD8_HALGN</name>
<dbReference type="EMBL" id="RRYP01007295">
    <property type="protein sequence ID" value="TNV80595.1"/>
    <property type="molecule type" value="Genomic_DNA"/>
</dbReference>
<proteinExistence type="predicted"/>
<protein>
    <recommendedName>
        <fullName evidence="1">TLDc domain-containing protein</fullName>
    </recommendedName>
</protein>
<sequence>MIQKCPTYCTKAKRMKKQRRGRQQMLMKKQLEKKTQVRGRLGRIKSKYLIIQILCWSDNLEECTRIFSKSCRVFNKLYSEELKSFLFYGQSWEQKAIPQDGQLIQTQRDIRLISKGLKGMRFKLEKIFDINTDRDHPDIFHEKCDGIPHTICVLKTECERIFGGYTEAPWEVSEEGQYKSDPNAFLFSLTKHSLHPVKPDKAMYATYHNKLCFCVFGEVYRTDDLYVGGWAKESLIGKTYMWKDGPQIDQDKSSQILKEEEEVGIQLYAEDDPPYLAKGRVFEKTAFEAYKVLFY</sequence>
<evidence type="ECO:0000259" key="1">
    <source>
        <dbReference type="Pfam" id="PF07534"/>
    </source>
</evidence>
<evidence type="ECO:0000313" key="3">
    <source>
        <dbReference type="Proteomes" id="UP000785679"/>
    </source>
</evidence>
<dbReference type="InterPro" id="IPR006571">
    <property type="entry name" value="TLDc_dom"/>
</dbReference>
<dbReference type="AlphaFoldDB" id="A0A8J8NUD8"/>
<reference evidence="2" key="1">
    <citation type="submission" date="2019-06" db="EMBL/GenBank/DDBJ databases">
        <authorList>
            <person name="Zheng W."/>
        </authorList>
    </citation>
    <scope>NUCLEOTIDE SEQUENCE</scope>
    <source>
        <strain evidence="2">QDHG01</strain>
    </source>
</reference>
<feature type="domain" description="TLDc" evidence="1">
    <location>
        <begin position="102"/>
        <end position="231"/>
    </location>
</feature>
<organism evidence="2 3">
    <name type="scientific">Halteria grandinella</name>
    <dbReference type="NCBI Taxonomy" id="5974"/>
    <lineage>
        <taxon>Eukaryota</taxon>
        <taxon>Sar</taxon>
        <taxon>Alveolata</taxon>
        <taxon>Ciliophora</taxon>
        <taxon>Intramacronucleata</taxon>
        <taxon>Spirotrichea</taxon>
        <taxon>Stichotrichia</taxon>
        <taxon>Sporadotrichida</taxon>
        <taxon>Halteriidae</taxon>
        <taxon>Halteria</taxon>
    </lineage>
</organism>